<name>A0ABW5U681_9RHOB</name>
<dbReference type="EMBL" id="JBHUMP010000023">
    <property type="protein sequence ID" value="MFD2741391.1"/>
    <property type="molecule type" value="Genomic_DNA"/>
</dbReference>
<evidence type="ECO:0000313" key="2">
    <source>
        <dbReference type="EMBL" id="MFD2741391.1"/>
    </source>
</evidence>
<evidence type="ECO:0000313" key="3">
    <source>
        <dbReference type="Proteomes" id="UP001597474"/>
    </source>
</evidence>
<keyword evidence="1" id="KW-0472">Membrane</keyword>
<organism evidence="2 3">
    <name type="scientific">Sulfitobacter aestuarii</name>
    <dbReference type="NCBI Taxonomy" id="2161676"/>
    <lineage>
        <taxon>Bacteria</taxon>
        <taxon>Pseudomonadati</taxon>
        <taxon>Pseudomonadota</taxon>
        <taxon>Alphaproteobacteria</taxon>
        <taxon>Rhodobacterales</taxon>
        <taxon>Roseobacteraceae</taxon>
        <taxon>Sulfitobacter</taxon>
    </lineage>
</organism>
<comment type="caution">
    <text evidence="2">The sequence shown here is derived from an EMBL/GenBank/DDBJ whole genome shotgun (WGS) entry which is preliminary data.</text>
</comment>
<evidence type="ECO:0000256" key="1">
    <source>
        <dbReference type="SAM" id="Phobius"/>
    </source>
</evidence>
<sequence>MRLLNVWRDRDAVRAVARTLVPVARAGFVVIALSVVGGETAVWEFGLFAFVLANVGLPPRHRPARVVSLAGWTGCLFAGRMLAYV</sequence>
<keyword evidence="1" id="KW-0812">Transmembrane</keyword>
<reference evidence="3" key="1">
    <citation type="journal article" date="2019" name="Int. J. Syst. Evol. Microbiol.">
        <title>The Global Catalogue of Microorganisms (GCM) 10K type strain sequencing project: providing services to taxonomists for standard genome sequencing and annotation.</title>
        <authorList>
            <consortium name="The Broad Institute Genomics Platform"/>
            <consortium name="The Broad Institute Genome Sequencing Center for Infectious Disease"/>
            <person name="Wu L."/>
            <person name="Ma J."/>
        </authorList>
    </citation>
    <scope>NUCLEOTIDE SEQUENCE [LARGE SCALE GENOMIC DNA]</scope>
    <source>
        <strain evidence="3">TISTR 2562</strain>
    </source>
</reference>
<gene>
    <name evidence="2" type="ORF">ACFSUD_17590</name>
</gene>
<proteinExistence type="predicted"/>
<dbReference type="RefSeq" id="WP_386375818.1">
    <property type="nucleotide sequence ID" value="NZ_JBHUMP010000023.1"/>
</dbReference>
<dbReference type="Proteomes" id="UP001597474">
    <property type="component" value="Unassembled WGS sequence"/>
</dbReference>
<feature type="transmembrane region" description="Helical" evidence="1">
    <location>
        <begin position="12"/>
        <end position="35"/>
    </location>
</feature>
<keyword evidence="3" id="KW-1185">Reference proteome</keyword>
<accession>A0ABW5U681</accession>
<protein>
    <submittedName>
        <fullName evidence="2">Uncharacterized protein</fullName>
    </submittedName>
</protein>
<keyword evidence="1" id="KW-1133">Transmembrane helix</keyword>